<keyword evidence="1" id="KW-0812">Transmembrane</keyword>
<feature type="transmembrane region" description="Helical" evidence="1">
    <location>
        <begin position="21"/>
        <end position="43"/>
    </location>
</feature>
<evidence type="ECO:0000313" key="3">
    <source>
        <dbReference type="Proteomes" id="UP001519295"/>
    </source>
</evidence>
<name>A0ABS4VUA0_9PSEU</name>
<keyword evidence="3" id="KW-1185">Reference proteome</keyword>
<feature type="transmembrane region" description="Helical" evidence="1">
    <location>
        <begin position="91"/>
        <end position="109"/>
    </location>
</feature>
<keyword evidence="1" id="KW-1133">Transmembrane helix</keyword>
<feature type="transmembrane region" description="Helical" evidence="1">
    <location>
        <begin position="49"/>
        <end position="70"/>
    </location>
</feature>
<organism evidence="2 3">
    <name type="scientific">Pseudonocardia parietis</name>
    <dbReference type="NCBI Taxonomy" id="570936"/>
    <lineage>
        <taxon>Bacteria</taxon>
        <taxon>Bacillati</taxon>
        <taxon>Actinomycetota</taxon>
        <taxon>Actinomycetes</taxon>
        <taxon>Pseudonocardiales</taxon>
        <taxon>Pseudonocardiaceae</taxon>
        <taxon>Pseudonocardia</taxon>
    </lineage>
</organism>
<evidence type="ECO:0000256" key="1">
    <source>
        <dbReference type="SAM" id="Phobius"/>
    </source>
</evidence>
<gene>
    <name evidence="2" type="ORF">JOF36_002815</name>
</gene>
<reference evidence="2 3" key="1">
    <citation type="submission" date="2021-03" db="EMBL/GenBank/DDBJ databases">
        <title>Sequencing the genomes of 1000 actinobacteria strains.</title>
        <authorList>
            <person name="Klenk H.-P."/>
        </authorList>
    </citation>
    <scope>NUCLEOTIDE SEQUENCE [LARGE SCALE GENOMIC DNA]</scope>
    <source>
        <strain evidence="2 3">DSM 45256</strain>
    </source>
</reference>
<dbReference type="RefSeq" id="WP_210027235.1">
    <property type="nucleotide sequence ID" value="NZ_JAGINU010000001.1"/>
</dbReference>
<dbReference type="EMBL" id="JAGINU010000001">
    <property type="protein sequence ID" value="MBP2367119.1"/>
    <property type="molecule type" value="Genomic_DNA"/>
</dbReference>
<proteinExistence type="predicted"/>
<protein>
    <submittedName>
        <fullName evidence="2">Uncharacterized protein</fullName>
    </submittedName>
</protein>
<keyword evidence="1" id="KW-0472">Membrane</keyword>
<feature type="transmembrane region" description="Helical" evidence="1">
    <location>
        <begin position="129"/>
        <end position="152"/>
    </location>
</feature>
<comment type="caution">
    <text evidence="2">The sequence shown here is derived from an EMBL/GenBank/DDBJ whole genome shotgun (WGS) entry which is preliminary data.</text>
</comment>
<evidence type="ECO:0000313" key="2">
    <source>
        <dbReference type="EMBL" id="MBP2367119.1"/>
    </source>
</evidence>
<dbReference type="Proteomes" id="UP001519295">
    <property type="component" value="Unassembled WGS sequence"/>
</dbReference>
<sequence>MSEWRLALSVPRWAARFFVRHWKPVVGLSLVGSIQRFVVVNWSGEIPDAVASASEVVVALARIALVVVVWRTAMRGVRLRWSTARGFVSRHPVSLAYQGLLLCAAFLLFDVAVERGGAALLPPAWGPTYLAVVLMVKNPTVIAFTVVWWVGLIRQLGGTARQPAAPTRRPGPA</sequence>
<accession>A0ABS4VUA0</accession>